<protein>
    <submittedName>
        <fullName evidence="1">Nucleotidyltransferase domain-containing protein</fullName>
    </submittedName>
</protein>
<dbReference type="InterPro" id="IPR018775">
    <property type="entry name" value="RlaP"/>
</dbReference>
<accession>A0ABU4VFN9</accession>
<dbReference type="RefSeq" id="WP_319952796.1">
    <property type="nucleotide sequence ID" value="NZ_JAXAVX010000001.1"/>
</dbReference>
<gene>
    <name evidence="1" type="ORF">SK069_03515</name>
</gene>
<evidence type="ECO:0000313" key="2">
    <source>
        <dbReference type="Proteomes" id="UP001277761"/>
    </source>
</evidence>
<dbReference type="Proteomes" id="UP001277761">
    <property type="component" value="Unassembled WGS sequence"/>
</dbReference>
<dbReference type="EMBL" id="JAXAVX010000001">
    <property type="protein sequence ID" value="MDX8150651.1"/>
    <property type="molecule type" value="Genomic_DNA"/>
</dbReference>
<sequence>MPTLDSREPDDARALRVAHDGLILLALVGSTVHGLDLGGHDDRDELGVTIEPPEHLLGTRRFEHLVWRTQGPGRPSGAGDVDLTVYGLRRYCMLARKGSLTVLLPLFAEGDALIHVTPAGRELRTIAPWFATRRAGRALLGYLAAQRRRIADPGQVRERERVGDGYDGKYAMHALRIALQGEELLRTGRISLPVPEPWRGRIMAVRRGEVAAADALAAVDEAAARLESQLAVARVPEETDDERLNAWLARMYRDEWDRRDR</sequence>
<name>A0ABU4VFN9_9ACTN</name>
<organism evidence="1 2">
    <name type="scientific">Patulibacter brassicae</name>
    <dbReference type="NCBI Taxonomy" id="1705717"/>
    <lineage>
        <taxon>Bacteria</taxon>
        <taxon>Bacillati</taxon>
        <taxon>Actinomycetota</taxon>
        <taxon>Thermoleophilia</taxon>
        <taxon>Solirubrobacterales</taxon>
        <taxon>Patulibacteraceae</taxon>
        <taxon>Patulibacter</taxon>
    </lineage>
</organism>
<comment type="caution">
    <text evidence="1">The sequence shown here is derived from an EMBL/GenBank/DDBJ whole genome shotgun (WGS) entry which is preliminary data.</text>
</comment>
<dbReference type="PANTHER" id="PTHR34817">
    <property type="entry name" value="NUCLEOTIDYLTRANSFERASE"/>
    <property type="match status" value="1"/>
</dbReference>
<keyword evidence="2" id="KW-1185">Reference proteome</keyword>
<reference evidence="1 2" key="1">
    <citation type="submission" date="2023-11" db="EMBL/GenBank/DDBJ databases">
        <authorList>
            <person name="Xu M."/>
            <person name="Jiang T."/>
        </authorList>
    </citation>
    <scope>NUCLEOTIDE SEQUENCE [LARGE SCALE GENOMIC DNA]</scope>
    <source>
        <strain evidence="1 2">SD</strain>
    </source>
</reference>
<evidence type="ECO:0000313" key="1">
    <source>
        <dbReference type="EMBL" id="MDX8150651.1"/>
    </source>
</evidence>
<dbReference type="PANTHER" id="PTHR34817:SF1">
    <property type="entry name" value="NUCLEOTIDYLTRANSFERASE"/>
    <property type="match status" value="1"/>
</dbReference>
<dbReference type="Pfam" id="PF10127">
    <property type="entry name" value="RlaP"/>
    <property type="match status" value="1"/>
</dbReference>
<proteinExistence type="predicted"/>